<keyword evidence="3" id="KW-1185">Reference proteome</keyword>
<protein>
    <recommendedName>
        <fullName evidence="1">DUF2281 domain-containing protein</fullName>
    </recommendedName>
</protein>
<dbReference type="InterPro" id="IPR018739">
    <property type="entry name" value="DUF2281"/>
</dbReference>
<evidence type="ECO:0000259" key="1">
    <source>
        <dbReference type="Pfam" id="PF10047"/>
    </source>
</evidence>
<evidence type="ECO:0000313" key="3">
    <source>
        <dbReference type="Proteomes" id="UP000005540"/>
    </source>
</evidence>
<dbReference type="Pfam" id="PF10047">
    <property type="entry name" value="DUF2281"/>
    <property type="match status" value="1"/>
</dbReference>
<gene>
    <name evidence="2" type="ORF">SULYE_0300</name>
</gene>
<dbReference type="RefSeq" id="WP_007545755.1">
    <property type="nucleotide sequence ID" value="NZ_ABZS01000018.1"/>
</dbReference>
<dbReference type="EMBL" id="ABZS01000018">
    <property type="protein sequence ID" value="EEP61185.1"/>
    <property type="molecule type" value="Genomic_DNA"/>
</dbReference>
<comment type="caution">
    <text evidence="2">The sequence shown here is derived from an EMBL/GenBank/DDBJ whole genome shotgun (WGS) entry which is preliminary data.</text>
</comment>
<dbReference type="AlphaFoldDB" id="C4FIB6"/>
<feature type="domain" description="DUF2281" evidence="1">
    <location>
        <begin position="6"/>
        <end position="67"/>
    </location>
</feature>
<reference evidence="2 3" key="1">
    <citation type="submission" date="2009-04" db="EMBL/GenBank/DDBJ databases">
        <authorList>
            <person name="Reysenbach A.-L."/>
            <person name="Heidelberg J.F."/>
            <person name="Nelson W.C."/>
        </authorList>
    </citation>
    <scope>NUCLEOTIDE SEQUENCE [LARGE SCALE GENOMIC DNA]</scope>
    <source>
        <strain evidence="2 3">SS-5</strain>
    </source>
</reference>
<proteinExistence type="predicted"/>
<dbReference type="Proteomes" id="UP000005540">
    <property type="component" value="Unassembled WGS sequence"/>
</dbReference>
<evidence type="ECO:0000313" key="2">
    <source>
        <dbReference type="EMBL" id="EEP61185.1"/>
    </source>
</evidence>
<organism evidence="2 3">
    <name type="scientific">Sulfurihydrogenibium yellowstonense SS-5</name>
    <dbReference type="NCBI Taxonomy" id="432331"/>
    <lineage>
        <taxon>Bacteria</taxon>
        <taxon>Pseudomonadati</taxon>
        <taxon>Aquificota</taxon>
        <taxon>Aquificia</taxon>
        <taxon>Aquificales</taxon>
        <taxon>Hydrogenothermaceae</taxon>
        <taxon>Sulfurihydrogenibium</taxon>
    </lineage>
</organism>
<name>C4FIB6_9AQUI</name>
<accession>C4FIB6</accession>
<sequence length="77" mass="9135">MREAKKLEDIIKELPEDLIKEVEDFALFLLEKRKREETEKKKPTLSWAGGLSEFKDKYTSVELQHKALEWMVNKAKV</sequence>
<dbReference type="OrthoDB" id="9813378at2"/>